<dbReference type="Gene3D" id="3.40.50.720">
    <property type="entry name" value="NAD(P)-binding Rossmann-like Domain"/>
    <property type="match status" value="1"/>
</dbReference>
<evidence type="ECO:0000256" key="1">
    <source>
        <dbReference type="ARBA" id="ARBA00006328"/>
    </source>
</evidence>
<dbReference type="OrthoDB" id="3358371at2759"/>
<organism evidence="4 5">
    <name type="scientific">Talaromyces marneffei (strain ATCC 18224 / CBS 334.59 / QM 7333)</name>
    <name type="common">Penicillium marneffei</name>
    <dbReference type="NCBI Taxonomy" id="441960"/>
    <lineage>
        <taxon>Eukaryota</taxon>
        <taxon>Fungi</taxon>
        <taxon>Dikarya</taxon>
        <taxon>Ascomycota</taxon>
        <taxon>Pezizomycotina</taxon>
        <taxon>Eurotiomycetes</taxon>
        <taxon>Eurotiomycetidae</taxon>
        <taxon>Eurotiales</taxon>
        <taxon>Trichocomaceae</taxon>
        <taxon>Talaromyces</taxon>
        <taxon>Talaromyces sect. Talaromyces</taxon>
    </lineage>
</organism>
<dbReference type="AlphaFoldDB" id="B6QJF1"/>
<reference evidence="5" key="1">
    <citation type="journal article" date="2015" name="Genome Announc.">
        <title>Genome sequence of the AIDS-associated pathogen Penicillium marneffei (ATCC18224) and its near taxonomic relative Talaromyces stipitatus (ATCC10500).</title>
        <authorList>
            <person name="Nierman W.C."/>
            <person name="Fedorova-Abrams N.D."/>
            <person name="Andrianopoulos A."/>
        </authorList>
    </citation>
    <scope>NUCLEOTIDE SEQUENCE [LARGE SCALE GENOMIC DNA]</scope>
    <source>
        <strain evidence="5">ATCC 18224 / CBS 334.59 / QM 7333</strain>
    </source>
</reference>
<dbReference type="STRING" id="441960.B6QJF1"/>
<name>B6QJF1_TALMQ</name>
<dbReference type="InterPro" id="IPR051164">
    <property type="entry name" value="NmrA-like_oxidored"/>
</dbReference>
<dbReference type="Pfam" id="PF05368">
    <property type="entry name" value="NmrA"/>
    <property type="match status" value="1"/>
</dbReference>
<proteinExistence type="inferred from homology"/>
<feature type="domain" description="NmrA-like" evidence="3">
    <location>
        <begin position="29"/>
        <end position="324"/>
    </location>
</feature>
<protein>
    <submittedName>
        <fullName evidence="4">NmrA family transcriptional regulator, putative</fullName>
    </submittedName>
</protein>
<evidence type="ECO:0000259" key="3">
    <source>
        <dbReference type="Pfam" id="PF05368"/>
    </source>
</evidence>
<dbReference type="VEuPathDB" id="FungiDB:PMAA_090950"/>
<keyword evidence="5" id="KW-1185">Reference proteome</keyword>
<dbReference type="Proteomes" id="UP000001294">
    <property type="component" value="Unassembled WGS sequence"/>
</dbReference>
<dbReference type="PANTHER" id="PTHR42748:SF31">
    <property type="entry name" value="NMRA-LIKE DOMAIN-CONTAINING PROTEIN-RELATED"/>
    <property type="match status" value="1"/>
</dbReference>
<dbReference type="InterPro" id="IPR008030">
    <property type="entry name" value="NmrA-like"/>
</dbReference>
<dbReference type="HOGENOM" id="CLU_007383_8_1_1"/>
<dbReference type="GO" id="GO:0005634">
    <property type="term" value="C:nucleus"/>
    <property type="evidence" value="ECO:0007669"/>
    <property type="project" value="TreeGrafter"/>
</dbReference>
<dbReference type="SUPFAM" id="SSF51735">
    <property type="entry name" value="NAD(P)-binding Rossmann-fold domains"/>
    <property type="match status" value="1"/>
</dbReference>
<dbReference type="PhylomeDB" id="B6QJF1"/>
<comment type="similarity">
    <text evidence="1">Belongs to the NmrA-type oxidoreductase family.</text>
</comment>
<sequence length="333" mass="36721">MYFKTTLRHLFQTSLVSQRPISNYSSATMSKIITVFGATGNQGGSVIRSLLADPVLAKEYKIRGITRDVTKEAAKKLSSQGVEMITADMSSPSSLDEALKGSHTVFLVTNFWETMSKDTEVAQGKAVADACKNTGVKHLIFSSLRSISEVTSGKLPNVSHFEGKAEIEQYIRNSGIPATFVLAGLFMQGLSGSMIKKRDDVYMLALPIDPETAKIPVFDVEEDTGKFVKAVVKNYPNIIGKRILIATDYVSPRQLTDEISQTLGVKAAAIQIPEETFKSFLPPPVAQELLENMLVMDREGYFGGESLDKSHFLLEDNLTTWKEHILRNKSLFA</sequence>
<dbReference type="Gene3D" id="3.90.25.10">
    <property type="entry name" value="UDP-galactose 4-epimerase, domain 1"/>
    <property type="match status" value="1"/>
</dbReference>
<gene>
    <name evidence="4" type="ORF">PMAA_090950</name>
</gene>
<keyword evidence="2" id="KW-0521">NADP</keyword>
<dbReference type="PANTHER" id="PTHR42748">
    <property type="entry name" value="NITROGEN METABOLITE REPRESSION PROTEIN NMRA FAMILY MEMBER"/>
    <property type="match status" value="1"/>
</dbReference>
<evidence type="ECO:0000313" key="4">
    <source>
        <dbReference type="EMBL" id="EEA22466.1"/>
    </source>
</evidence>
<evidence type="ECO:0000256" key="2">
    <source>
        <dbReference type="ARBA" id="ARBA00022857"/>
    </source>
</evidence>
<dbReference type="CDD" id="cd05251">
    <property type="entry name" value="NmrA_like_SDR_a"/>
    <property type="match status" value="1"/>
</dbReference>
<accession>B6QJF1</accession>
<dbReference type="EMBL" id="DS995902">
    <property type="protein sequence ID" value="EEA22466.1"/>
    <property type="molecule type" value="Genomic_DNA"/>
</dbReference>
<evidence type="ECO:0000313" key="5">
    <source>
        <dbReference type="Proteomes" id="UP000001294"/>
    </source>
</evidence>
<dbReference type="InterPro" id="IPR036291">
    <property type="entry name" value="NAD(P)-bd_dom_sf"/>
</dbReference>